<gene>
    <name evidence="5" type="ORF">NGATSA_3042600</name>
</gene>
<organism evidence="5">
    <name type="scientific">Nannochloropsis gaditana (strain CCMP526)</name>
    <name type="common">Green microalga</name>
    <name type="synonym">Microchloropsis gaditana</name>
    <dbReference type="NCBI Taxonomy" id="1093141"/>
    <lineage>
        <taxon>Eukaryota</taxon>
        <taxon>Sar</taxon>
        <taxon>Stramenopiles</taxon>
        <taxon>Ochrophyta</taxon>
        <taxon>Eustigmatophyceae</taxon>
        <taxon>Eustigmatales</taxon>
        <taxon>Monodopsidaceae</taxon>
        <taxon>Nannochloropsis</taxon>
    </lineage>
</organism>
<dbReference type="AlphaFoldDB" id="I2CQ06"/>
<feature type="non-terminal residue" evidence="5">
    <location>
        <position position="99"/>
    </location>
</feature>
<reference evidence="5" key="2">
    <citation type="journal article" date="2012" name="Nat. Commun.">
        <title>Draft genome sequence and genetic transformation of the oleaginous alga Nannochloropis gaditana.</title>
        <authorList>
            <person name="Radakovits R."/>
            <person name="Jinkerson R.E."/>
            <person name="Fuerstenberg S.I."/>
            <person name="Tae H."/>
            <person name="Settlage R.E."/>
            <person name="Boore J.L."/>
            <person name="Posewitz M.C."/>
        </authorList>
    </citation>
    <scope>NUCLEOTIDE SEQUENCE</scope>
    <source>
        <strain evidence="5">CCMP526</strain>
    </source>
</reference>
<accession>I2CQ06</accession>
<proteinExistence type="evidence at transcript level"/>
<dbReference type="GO" id="GO:0017150">
    <property type="term" value="F:tRNA dihydrouridine synthase activity"/>
    <property type="evidence" value="ECO:0007669"/>
    <property type="project" value="InterPro"/>
</dbReference>
<feature type="region of interest" description="Disordered" evidence="4">
    <location>
        <begin position="79"/>
        <end position="99"/>
    </location>
</feature>
<keyword evidence="3" id="KW-0694">RNA-binding</keyword>
<evidence type="ECO:0000256" key="2">
    <source>
        <dbReference type="ARBA" id="ARBA00022857"/>
    </source>
</evidence>
<name>I2CQ06_NANGC</name>
<feature type="compositionally biased region" description="Basic and acidic residues" evidence="4">
    <location>
        <begin position="88"/>
        <end position="99"/>
    </location>
</feature>
<reference evidence="5" key="1">
    <citation type="journal article" date="2012" name="Bioengineered">
        <title>Additional insights into the genome of the oleaginous model alga Nannochloropsis gaditana.</title>
        <authorList>
            <person name="Jinkerson R.E."/>
            <person name="Radakovits R."/>
            <person name="Posewitz M.C."/>
        </authorList>
    </citation>
    <scope>NUCLEOTIDE SEQUENCE</scope>
    <source>
        <strain evidence="5">CCMP526</strain>
    </source>
</reference>
<dbReference type="Gene3D" id="1.20.120.1460">
    <property type="match status" value="1"/>
</dbReference>
<sequence length="99" mass="11285">MMGRAAYHYPWMFRKADSIMFKAGRDGGWSRREVVERYLDYAERMICRHKDTYNGGCTPGVLVKPLLNLFSGEMGGKKFRRGVSEGQASRKKEGWGSDG</sequence>
<keyword evidence="2" id="KW-0521">NADP</keyword>
<keyword evidence="1" id="KW-0820">tRNA-binding</keyword>
<evidence type="ECO:0000256" key="4">
    <source>
        <dbReference type="SAM" id="MobiDB-lite"/>
    </source>
</evidence>
<evidence type="ECO:0000256" key="1">
    <source>
        <dbReference type="ARBA" id="ARBA00022555"/>
    </source>
</evidence>
<evidence type="ECO:0000256" key="3">
    <source>
        <dbReference type="ARBA" id="ARBA00022884"/>
    </source>
</evidence>
<dbReference type="InterPro" id="IPR004653">
    <property type="entry name" value="DusA"/>
</dbReference>
<evidence type="ECO:0000313" key="5">
    <source>
        <dbReference type="EMBL" id="AFJ68989.1"/>
    </source>
</evidence>
<protein>
    <submittedName>
        <fullName evidence="5">Uncharacterized protein</fullName>
    </submittedName>
</protein>
<dbReference type="PANTHER" id="PTHR42907">
    <property type="entry name" value="FMN-LINKED OXIDOREDUCTASES SUPERFAMILY PROTEIN"/>
    <property type="match status" value="1"/>
</dbReference>
<dbReference type="PANTHER" id="PTHR42907:SF1">
    <property type="entry name" value="FMN-LINKED OXIDOREDUCTASES SUPERFAMILY PROTEIN"/>
    <property type="match status" value="1"/>
</dbReference>
<dbReference type="EMBL" id="JU970934">
    <property type="protein sequence ID" value="AFJ68989.1"/>
    <property type="molecule type" value="mRNA"/>
</dbReference>
<dbReference type="GO" id="GO:0000049">
    <property type="term" value="F:tRNA binding"/>
    <property type="evidence" value="ECO:0007669"/>
    <property type="project" value="UniProtKB-KW"/>
</dbReference>